<feature type="signal peptide" evidence="4">
    <location>
        <begin position="1"/>
        <end position="19"/>
    </location>
</feature>
<dbReference type="Gene3D" id="2.40.40.10">
    <property type="entry name" value="RlpA-like domain"/>
    <property type="match status" value="1"/>
</dbReference>
<evidence type="ECO:0000313" key="6">
    <source>
        <dbReference type="Proteomes" id="UP000230002"/>
    </source>
</evidence>
<proteinExistence type="inferred from homology"/>
<sequence>MRSLILAAVVFLLSASVFTQTTQIFNTTIAYDQTYDNGSLSTTGIACSNGINGVIDQNGATILSEIPNWPNISGAPFIAGWNSVNCSSCWELTLGDNFNTVVHLLAVDVAQGGFNVGLNVMNNLTRNNAIDLGRVPATARLVDQTACEAGQSNKPPRRRCPRRLGGIRRRRTWGVGR</sequence>
<gene>
    <name evidence="5" type="ORF">GSI_04463</name>
</gene>
<reference evidence="5 6" key="1">
    <citation type="journal article" date="2015" name="Sci. Rep.">
        <title>Chromosome-level genome map provides insights into diverse defense mechanisms in the medicinal fungus Ganoderma sinense.</title>
        <authorList>
            <person name="Zhu Y."/>
            <person name="Xu J."/>
            <person name="Sun C."/>
            <person name="Zhou S."/>
            <person name="Xu H."/>
            <person name="Nelson D.R."/>
            <person name="Qian J."/>
            <person name="Song J."/>
            <person name="Luo H."/>
            <person name="Xiang L."/>
            <person name="Li Y."/>
            <person name="Xu Z."/>
            <person name="Ji A."/>
            <person name="Wang L."/>
            <person name="Lu S."/>
            <person name="Hayward A."/>
            <person name="Sun W."/>
            <person name="Li X."/>
            <person name="Schwartz D.C."/>
            <person name="Wang Y."/>
            <person name="Chen S."/>
        </authorList>
    </citation>
    <scope>NUCLEOTIDE SEQUENCE [LARGE SCALE GENOMIC DNA]</scope>
    <source>
        <strain evidence="5 6">ZZ0214-1</strain>
    </source>
</reference>
<comment type="similarity">
    <text evidence="2">Belongs to the cerato-platanin family.</text>
</comment>
<dbReference type="Proteomes" id="UP000230002">
    <property type="component" value="Unassembled WGS sequence"/>
</dbReference>
<name>A0A2G8SGW0_9APHY</name>
<dbReference type="OrthoDB" id="4898945at2759"/>
<dbReference type="GO" id="GO:0005576">
    <property type="term" value="C:extracellular region"/>
    <property type="evidence" value="ECO:0007669"/>
    <property type="project" value="UniProtKB-SubCell"/>
</dbReference>
<feature type="chain" id="PRO_5013580549" description="Cerato-platanin" evidence="4">
    <location>
        <begin position="20"/>
        <end position="177"/>
    </location>
</feature>
<organism evidence="5 6">
    <name type="scientific">Ganoderma sinense ZZ0214-1</name>
    <dbReference type="NCBI Taxonomy" id="1077348"/>
    <lineage>
        <taxon>Eukaryota</taxon>
        <taxon>Fungi</taxon>
        <taxon>Dikarya</taxon>
        <taxon>Basidiomycota</taxon>
        <taxon>Agaricomycotina</taxon>
        <taxon>Agaricomycetes</taxon>
        <taxon>Polyporales</taxon>
        <taxon>Polyporaceae</taxon>
        <taxon>Ganoderma</taxon>
    </lineage>
</organism>
<dbReference type="CDD" id="cd22778">
    <property type="entry name" value="DPBB_CEPL-like"/>
    <property type="match status" value="1"/>
</dbReference>
<comment type="caution">
    <text evidence="5">The sequence shown here is derived from an EMBL/GenBank/DDBJ whole genome shotgun (WGS) entry which is preliminary data.</text>
</comment>
<evidence type="ECO:0000313" key="5">
    <source>
        <dbReference type="EMBL" id="PIL33014.1"/>
    </source>
</evidence>
<dbReference type="InterPro" id="IPR036908">
    <property type="entry name" value="RlpA-like_sf"/>
</dbReference>
<keyword evidence="4" id="KW-0732">Signal</keyword>
<evidence type="ECO:0008006" key="7">
    <source>
        <dbReference type="Google" id="ProtNLM"/>
    </source>
</evidence>
<dbReference type="EMBL" id="AYKW01000008">
    <property type="protein sequence ID" value="PIL33014.1"/>
    <property type="molecule type" value="Genomic_DNA"/>
</dbReference>
<accession>A0A2G8SGW0</accession>
<keyword evidence="3" id="KW-0964">Secreted</keyword>
<protein>
    <recommendedName>
        <fullName evidence="7">Cerato-platanin</fullName>
    </recommendedName>
</protein>
<evidence type="ECO:0000256" key="1">
    <source>
        <dbReference type="ARBA" id="ARBA00004613"/>
    </source>
</evidence>
<comment type="subcellular location">
    <subcellularLocation>
        <location evidence="1">Secreted</location>
    </subcellularLocation>
</comment>
<keyword evidence="6" id="KW-1185">Reference proteome</keyword>
<dbReference type="InterPro" id="IPR010829">
    <property type="entry name" value="Cerato-platanin"/>
</dbReference>
<evidence type="ECO:0000256" key="4">
    <source>
        <dbReference type="SAM" id="SignalP"/>
    </source>
</evidence>
<evidence type="ECO:0000256" key="2">
    <source>
        <dbReference type="ARBA" id="ARBA00010421"/>
    </source>
</evidence>
<evidence type="ECO:0000256" key="3">
    <source>
        <dbReference type="ARBA" id="ARBA00022525"/>
    </source>
</evidence>
<dbReference type="Pfam" id="PF07249">
    <property type="entry name" value="Cerato-platanin"/>
    <property type="match status" value="1"/>
</dbReference>
<dbReference type="AlphaFoldDB" id="A0A2G8SGW0"/>